<keyword evidence="8" id="KW-1185">Reference proteome</keyword>
<evidence type="ECO:0000256" key="6">
    <source>
        <dbReference type="SAM" id="Phobius"/>
    </source>
</evidence>
<evidence type="ECO:0000256" key="1">
    <source>
        <dbReference type="ARBA" id="ARBA00004141"/>
    </source>
</evidence>
<feature type="transmembrane region" description="Helical" evidence="6">
    <location>
        <begin position="66"/>
        <end position="91"/>
    </location>
</feature>
<dbReference type="Pfam" id="PF03741">
    <property type="entry name" value="TerC"/>
    <property type="match status" value="1"/>
</dbReference>
<dbReference type="RefSeq" id="WP_187076977.1">
    <property type="nucleotide sequence ID" value="NZ_JACORT010000006.1"/>
</dbReference>
<evidence type="ECO:0000256" key="5">
    <source>
        <dbReference type="ARBA" id="ARBA00023136"/>
    </source>
</evidence>
<keyword evidence="5 6" id="KW-0472">Membrane</keyword>
<feature type="transmembrane region" description="Helical" evidence="6">
    <location>
        <begin position="38"/>
        <end position="60"/>
    </location>
</feature>
<comment type="similarity">
    <text evidence="2">Belongs to the TerC family.</text>
</comment>
<proteinExistence type="inferred from homology"/>
<evidence type="ECO:0000256" key="4">
    <source>
        <dbReference type="ARBA" id="ARBA00022989"/>
    </source>
</evidence>
<feature type="transmembrane region" description="Helical" evidence="6">
    <location>
        <begin position="196"/>
        <end position="218"/>
    </location>
</feature>
<dbReference type="AlphaFoldDB" id="A0A923SBU0"/>
<dbReference type="Proteomes" id="UP000608513">
    <property type="component" value="Unassembled WGS sequence"/>
</dbReference>
<dbReference type="InterPro" id="IPR022369">
    <property type="entry name" value="Integral_membrane_TerC_rswitch"/>
</dbReference>
<comment type="subcellular location">
    <subcellularLocation>
        <location evidence="1">Membrane</location>
        <topology evidence="1">Multi-pass membrane protein</topology>
    </subcellularLocation>
</comment>
<feature type="transmembrane region" description="Helical" evidence="6">
    <location>
        <begin position="6"/>
        <end position="26"/>
    </location>
</feature>
<evidence type="ECO:0000256" key="3">
    <source>
        <dbReference type="ARBA" id="ARBA00022692"/>
    </source>
</evidence>
<accession>A0A923SBU0</accession>
<sequence length="402" mass="44247">MPHAPIAWELTLVLILGLLLYDYFFHVRAAHVPGIGEAARWSALYVSVAIAFGGAVWYFGGSELGVQYFAGYLTEKALSVDNVFVFLVIMNSFKVPREDQQKALLIGIVIALVARAGFIFVGAALIEHFAWVFYIFGIILLMTAGHMMVPEDKRHGEESEGVVLRMTRKLMPEGCEYDGDKLFTVRDGKRVMTPMVLVVVALGLTDILFALDSIPAIFGLTQDVFIVFTATAFSLLGLRQLFFLIEGLLERLLYLSYGLAAILAFIGIKLVLHALHENNVPFINDGNPVNVVEITTITSLVVIVGILVVTVLLSLFSPRGKAKTAVGRLRRRLAVWQELDARHAAAADRAAAYEALVAAEKAVRALPEEYRAMIHERHTLREMLADAHARQSRSPTEGQGAA</sequence>
<dbReference type="GO" id="GO:0016020">
    <property type="term" value="C:membrane"/>
    <property type="evidence" value="ECO:0007669"/>
    <property type="project" value="UniProtKB-SubCell"/>
</dbReference>
<evidence type="ECO:0000313" key="8">
    <source>
        <dbReference type="Proteomes" id="UP000608513"/>
    </source>
</evidence>
<comment type="caution">
    <text evidence="7">The sequence shown here is derived from an EMBL/GenBank/DDBJ whole genome shotgun (WGS) entry which is preliminary data.</text>
</comment>
<protein>
    <submittedName>
        <fullName evidence="7">TerC family protein</fullName>
    </submittedName>
</protein>
<organism evidence="7 8">
    <name type="scientific">Ramlibacter cellulosilyticus</name>
    <dbReference type="NCBI Taxonomy" id="2764187"/>
    <lineage>
        <taxon>Bacteria</taxon>
        <taxon>Pseudomonadati</taxon>
        <taxon>Pseudomonadota</taxon>
        <taxon>Betaproteobacteria</taxon>
        <taxon>Burkholderiales</taxon>
        <taxon>Comamonadaceae</taxon>
        <taxon>Ramlibacter</taxon>
    </lineage>
</organism>
<evidence type="ECO:0000256" key="2">
    <source>
        <dbReference type="ARBA" id="ARBA00007511"/>
    </source>
</evidence>
<keyword evidence="3 6" id="KW-0812">Transmembrane</keyword>
<dbReference type="EMBL" id="JACORT010000006">
    <property type="protein sequence ID" value="MBC5784225.1"/>
    <property type="molecule type" value="Genomic_DNA"/>
</dbReference>
<dbReference type="NCBIfam" id="TIGR03718">
    <property type="entry name" value="R_switched_Alx"/>
    <property type="match status" value="1"/>
</dbReference>
<gene>
    <name evidence="7" type="ORF">H8N03_14835</name>
</gene>
<name>A0A923SBU0_9BURK</name>
<feature type="transmembrane region" description="Helical" evidence="6">
    <location>
        <begin position="252"/>
        <end position="274"/>
    </location>
</feature>
<dbReference type="InterPro" id="IPR005496">
    <property type="entry name" value="Integral_membrane_TerC"/>
</dbReference>
<dbReference type="PANTHER" id="PTHR30238:SF0">
    <property type="entry name" value="THYLAKOID MEMBRANE PROTEIN TERC, CHLOROPLASTIC"/>
    <property type="match status" value="1"/>
</dbReference>
<reference evidence="7" key="1">
    <citation type="submission" date="2020-08" db="EMBL/GenBank/DDBJ databases">
        <title>Ramlibacter sp. USB13 16S ribosomal RNA gene genome sequencing and assembly.</title>
        <authorList>
            <person name="Kang M."/>
        </authorList>
    </citation>
    <scope>NUCLEOTIDE SEQUENCE</scope>
    <source>
        <strain evidence="7">USB13</strain>
    </source>
</reference>
<feature type="transmembrane region" description="Helical" evidence="6">
    <location>
        <begin position="294"/>
        <end position="316"/>
    </location>
</feature>
<feature type="transmembrane region" description="Helical" evidence="6">
    <location>
        <begin position="131"/>
        <end position="149"/>
    </location>
</feature>
<feature type="transmembrane region" description="Helical" evidence="6">
    <location>
        <begin position="224"/>
        <end position="245"/>
    </location>
</feature>
<keyword evidence="4 6" id="KW-1133">Transmembrane helix</keyword>
<dbReference type="PANTHER" id="PTHR30238">
    <property type="entry name" value="MEMBRANE BOUND PREDICTED REDOX MODULATOR"/>
    <property type="match status" value="1"/>
</dbReference>
<evidence type="ECO:0000313" key="7">
    <source>
        <dbReference type="EMBL" id="MBC5784225.1"/>
    </source>
</evidence>
<feature type="transmembrane region" description="Helical" evidence="6">
    <location>
        <begin position="103"/>
        <end position="125"/>
    </location>
</feature>